<feature type="transmembrane region" description="Helical" evidence="1">
    <location>
        <begin position="381"/>
        <end position="399"/>
    </location>
</feature>
<dbReference type="EMBL" id="CACVAP010000053">
    <property type="protein sequence ID" value="CAA6807536.1"/>
    <property type="molecule type" value="Genomic_DNA"/>
</dbReference>
<dbReference type="Pfam" id="PF13785">
    <property type="entry name" value="DUF4178"/>
    <property type="match status" value="1"/>
</dbReference>
<accession>A0A6S6SJN7</accession>
<feature type="transmembrane region" description="Helical" evidence="1">
    <location>
        <begin position="427"/>
        <end position="445"/>
    </location>
</feature>
<keyword evidence="1" id="KW-0812">Transmembrane</keyword>
<keyword evidence="1" id="KW-1133">Transmembrane helix</keyword>
<dbReference type="InterPro" id="IPR025235">
    <property type="entry name" value="DUF4178"/>
</dbReference>
<reference evidence="3" key="1">
    <citation type="submission" date="2020-01" db="EMBL/GenBank/DDBJ databases">
        <authorList>
            <person name="Meier V. D."/>
            <person name="Meier V D."/>
        </authorList>
    </citation>
    <scope>NUCLEOTIDE SEQUENCE</scope>
    <source>
        <strain evidence="3">HLG_WM_MAG_06</strain>
    </source>
</reference>
<gene>
    <name evidence="3" type="ORF">HELGO_WM4447</name>
</gene>
<feature type="transmembrane region" description="Helical" evidence="1">
    <location>
        <begin position="232"/>
        <end position="252"/>
    </location>
</feature>
<protein>
    <recommendedName>
        <fullName evidence="2">DUF4178 domain-containing protein</fullName>
    </recommendedName>
</protein>
<dbReference type="AlphaFoldDB" id="A0A6S6SJN7"/>
<evidence type="ECO:0000313" key="3">
    <source>
        <dbReference type="EMBL" id="CAA6807536.1"/>
    </source>
</evidence>
<sequence length="446" mass="51312">MSQVKSIKCTNCAAPLSLIGGGRVESITCSYCKSVLDLNDNYKVLSNFKNVKESQKLPFAIGMVGRIKDIDYTIIGRVTYAAREYPHGEWTDFLLFSPLYGYAYLTYEDGHLIYSKRNRTFPNVTWSELTQHSSIGVDRKDFTPFDHYEAKIVYIEGELTWLAKRNDKTYFVDLINPPFGISAEKTNSEIEYYKSEYLDSTTVYDAFNIEAEDEAKTFNVLKPFKRPFLKSLSYIAFFVLFIIALFALVGNVDGSGKLIKSISADNQAVKSTDFTVNSSKYLVDLELRASKAKELNNFNLQIHKDKNIIFSLTPQSAYIFNSKTNHIEKKLHPWDKDSKKVRVSLNLEELGTYHLSIKPINPSIKSTLFIRINEASSRLNYLGWFFAFTFILWILYKFYQWRYKRKLAYERGIDIENEDLEHNTKSGIITIVLIIIAIAIIIAFGN</sequence>
<organism evidence="3">
    <name type="scientific">uncultured Sulfurovum sp</name>
    <dbReference type="NCBI Taxonomy" id="269237"/>
    <lineage>
        <taxon>Bacteria</taxon>
        <taxon>Pseudomonadati</taxon>
        <taxon>Campylobacterota</taxon>
        <taxon>Epsilonproteobacteria</taxon>
        <taxon>Campylobacterales</taxon>
        <taxon>Sulfurovaceae</taxon>
        <taxon>Sulfurovum</taxon>
        <taxon>environmental samples</taxon>
    </lineage>
</organism>
<evidence type="ECO:0000256" key="1">
    <source>
        <dbReference type="SAM" id="Phobius"/>
    </source>
</evidence>
<keyword evidence="1" id="KW-0472">Membrane</keyword>
<evidence type="ECO:0000259" key="2">
    <source>
        <dbReference type="Pfam" id="PF13785"/>
    </source>
</evidence>
<proteinExistence type="predicted"/>
<feature type="domain" description="DUF4178" evidence="2">
    <location>
        <begin position="61"/>
        <end position="199"/>
    </location>
</feature>
<name>A0A6S6SJN7_9BACT</name>